<dbReference type="EMBL" id="NPBH01000028">
    <property type="protein sequence ID" value="PAE08206.1"/>
    <property type="molecule type" value="Genomic_DNA"/>
</dbReference>
<protein>
    <recommendedName>
        <fullName evidence="1">Glutaredoxin domain-containing protein</fullName>
    </recommendedName>
</protein>
<evidence type="ECO:0000259" key="1">
    <source>
        <dbReference type="Pfam" id="PF00462"/>
    </source>
</evidence>
<organism evidence="2 3">
    <name type="scientific">Terribacillus saccharophilus</name>
    <dbReference type="NCBI Taxonomy" id="361277"/>
    <lineage>
        <taxon>Bacteria</taxon>
        <taxon>Bacillati</taxon>
        <taxon>Bacillota</taxon>
        <taxon>Bacilli</taxon>
        <taxon>Bacillales</taxon>
        <taxon>Bacillaceae</taxon>
        <taxon>Terribacillus</taxon>
    </lineage>
</organism>
<dbReference type="Pfam" id="PF00462">
    <property type="entry name" value="Glutaredoxin"/>
    <property type="match status" value="1"/>
</dbReference>
<dbReference type="InterPro" id="IPR036249">
    <property type="entry name" value="Thioredoxin-like_sf"/>
</dbReference>
<dbReference type="SUPFAM" id="SSF52833">
    <property type="entry name" value="Thioredoxin-like"/>
    <property type="match status" value="1"/>
</dbReference>
<sequence length="93" mass="10914">MQMRHRNVEVYISDNCKQCEQVMNQLDKWDISYSVKNITNAPAVLKEMQAHFIYSTPLVLIDGEKVHGFQKNKLQQMLGLINSMYSSRTHFSY</sequence>
<name>A0A268HE95_9BACI</name>
<evidence type="ECO:0000313" key="2">
    <source>
        <dbReference type="EMBL" id="PAE08206.1"/>
    </source>
</evidence>
<dbReference type="Proteomes" id="UP000216475">
    <property type="component" value="Unassembled WGS sequence"/>
</dbReference>
<gene>
    <name evidence="2" type="ORF">CHI12_07345</name>
</gene>
<dbReference type="AlphaFoldDB" id="A0A268HE95"/>
<dbReference type="CDD" id="cd02976">
    <property type="entry name" value="NrdH"/>
    <property type="match status" value="1"/>
</dbReference>
<feature type="domain" description="Glutaredoxin" evidence="1">
    <location>
        <begin position="8"/>
        <end position="65"/>
    </location>
</feature>
<proteinExistence type="predicted"/>
<dbReference type="Gene3D" id="3.40.30.10">
    <property type="entry name" value="Glutaredoxin"/>
    <property type="match status" value="1"/>
</dbReference>
<accession>A0A268HE95</accession>
<dbReference type="InterPro" id="IPR002109">
    <property type="entry name" value="Glutaredoxin"/>
</dbReference>
<comment type="caution">
    <text evidence="2">The sequence shown here is derived from an EMBL/GenBank/DDBJ whole genome shotgun (WGS) entry which is preliminary data.</text>
</comment>
<reference evidence="2 3" key="1">
    <citation type="submission" date="2017-07" db="EMBL/GenBank/DDBJ databases">
        <title>Isolation and whole genome analysis of endospore-forming bacteria from heroin.</title>
        <authorList>
            <person name="Kalinowski J."/>
            <person name="Ahrens B."/>
            <person name="Al-Dilaimi A."/>
            <person name="Winkler A."/>
            <person name="Wibberg D."/>
            <person name="Schleenbecker U."/>
            <person name="Ruckert C."/>
            <person name="Wolfel R."/>
            <person name="Grass G."/>
        </authorList>
    </citation>
    <scope>NUCLEOTIDE SEQUENCE [LARGE SCALE GENOMIC DNA]</scope>
    <source>
        <strain evidence="2 3">7509</strain>
    </source>
</reference>
<evidence type="ECO:0000313" key="3">
    <source>
        <dbReference type="Proteomes" id="UP000216475"/>
    </source>
</evidence>